<evidence type="ECO:0000256" key="3">
    <source>
        <dbReference type="ARBA" id="ARBA00022723"/>
    </source>
</evidence>
<evidence type="ECO:0000256" key="5">
    <source>
        <dbReference type="ARBA" id="ARBA00037900"/>
    </source>
</evidence>
<evidence type="ECO:0000313" key="9">
    <source>
        <dbReference type="EMBL" id="CDF89449.1"/>
    </source>
</evidence>
<evidence type="ECO:0000256" key="2">
    <source>
        <dbReference type="ARBA" id="ARBA00022642"/>
    </source>
</evidence>
<dbReference type="EC" id="3.5.1.19" evidence="6"/>
<keyword evidence="4" id="KW-0378">Hydrolase</keyword>
<dbReference type="GO" id="GO:0046872">
    <property type="term" value="F:metal ion binding"/>
    <property type="evidence" value="ECO:0007669"/>
    <property type="project" value="UniProtKB-KW"/>
</dbReference>
<reference evidence="10" key="1">
    <citation type="journal article" date="2013" name="Genome Announc.">
        <title>Genome sequence of the food spoilage yeast Zygosaccharomyces bailii CLIB 213(T).</title>
        <authorList>
            <person name="Galeote V."/>
            <person name="Bigey F."/>
            <person name="Devillers H."/>
            <person name="Neuveglise C."/>
            <person name="Dequin S."/>
        </authorList>
    </citation>
    <scope>NUCLEOTIDE SEQUENCE [LARGE SCALE GENOMIC DNA]</scope>
    <source>
        <strain evidence="10">CLIB 213 / ATCC 58445 / CBS 680 / CCRC 21525 / NBRC 1098 / NCYC 1416 / NRRL Y-2227</strain>
    </source>
</reference>
<evidence type="ECO:0000313" key="10">
    <source>
        <dbReference type="Proteomes" id="UP000019375"/>
    </source>
</evidence>
<dbReference type="SUPFAM" id="SSF52499">
    <property type="entry name" value="Isochorismatase-like hydrolases"/>
    <property type="match status" value="1"/>
</dbReference>
<evidence type="ECO:0000256" key="1">
    <source>
        <dbReference type="ARBA" id="ARBA00006336"/>
    </source>
</evidence>
<name>A0A8J2T5D6_ZYGB2</name>
<comment type="pathway">
    <text evidence="5">Cofactor biosynthesis; nicotinate biosynthesis; nicotinate from nicotinamide: step 1/1.</text>
</comment>
<keyword evidence="2" id="KW-0662">Pyridine nucleotide biosynthesis</keyword>
<dbReference type="AlphaFoldDB" id="A0A8J2T5D6"/>
<evidence type="ECO:0000259" key="8">
    <source>
        <dbReference type="Pfam" id="PF00857"/>
    </source>
</evidence>
<organism evidence="9 10">
    <name type="scientific">Zygosaccharomyces bailii (strain CLIB 213 / ATCC 58445 / CBS 680 / BCRC 21525 / NBRC 1098 / NCYC 1416 / NRRL Y-2227)</name>
    <dbReference type="NCBI Taxonomy" id="1333698"/>
    <lineage>
        <taxon>Eukaryota</taxon>
        <taxon>Fungi</taxon>
        <taxon>Dikarya</taxon>
        <taxon>Ascomycota</taxon>
        <taxon>Saccharomycotina</taxon>
        <taxon>Saccharomycetes</taxon>
        <taxon>Saccharomycetales</taxon>
        <taxon>Saccharomycetaceae</taxon>
        <taxon>Zygosaccharomyces</taxon>
    </lineage>
</organism>
<keyword evidence="3" id="KW-0479">Metal-binding</keyword>
<dbReference type="GO" id="GO:0008936">
    <property type="term" value="F:nicotinamidase activity"/>
    <property type="evidence" value="ECO:0007669"/>
    <property type="project" value="UniProtKB-EC"/>
</dbReference>
<dbReference type="OrthoDB" id="3341310at2759"/>
<dbReference type="InterPro" id="IPR000868">
    <property type="entry name" value="Isochorismatase-like_dom"/>
</dbReference>
<dbReference type="Proteomes" id="UP000019375">
    <property type="component" value="Unassembled WGS sequence"/>
</dbReference>
<keyword evidence="10" id="KW-1185">Reference proteome</keyword>
<evidence type="ECO:0000256" key="7">
    <source>
        <dbReference type="ARBA" id="ARBA00043224"/>
    </source>
</evidence>
<dbReference type="EMBL" id="HG316457">
    <property type="protein sequence ID" value="CDF89449.1"/>
    <property type="molecule type" value="Genomic_DNA"/>
</dbReference>
<dbReference type="PANTHER" id="PTHR11080">
    <property type="entry name" value="PYRAZINAMIDASE/NICOTINAMIDASE"/>
    <property type="match status" value="1"/>
</dbReference>
<dbReference type="CDD" id="cd01011">
    <property type="entry name" value="nicotinamidase"/>
    <property type="match status" value="1"/>
</dbReference>
<proteinExistence type="inferred from homology"/>
<accession>A0A8J2T5D6</accession>
<dbReference type="InterPro" id="IPR036380">
    <property type="entry name" value="Isochorismatase-like_sf"/>
</dbReference>
<dbReference type="Pfam" id="PF00857">
    <property type="entry name" value="Isochorismatase"/>
    <property type="match status" value="1"/>
</dbReference>
<dbReference type="PANTHER" id="PTHR11080:SF2">
    <property type="entry name" value="LD05707P"/>
    <property type="match status" value="1"/>
</dbReference>
<dbReference type="GO" id="GO:0019363">
    <property type="term" value="P:pyridine nucleotide biosynthetic process"/>
    <property type="evidence" value="ECO:0007669"/>
    <property type="project" value="UniProtKB-KW"/>
</dbReference>
<evidence type="ECO:0000256" key="4">
    <source>
        <dbReference type="ARBA" id="ARBA00022801"/>
    </source>
</evidence>
<feature type="domain" description="Isochorismatase-like" evidence="8">
    <location>
        <begin position="3"/>
        <end position="186"/>
    </location>
</feature>
<gene>
    <name evidence="9" type="ORF">BN860_04566g</name>
</gene>
<evidence type="ECO:0000256" key="6">
    <source>
        <dbReference type="ARBA" id="ARBA00039017"/>
    </source>
</evidence>
<comment type="similarity">
    <text evidence="1">Belongs to the isochorismatase family.</text>
</comment>
<dbReference type="InterPro" id="IPR052347">
    <property type="entry name" value="Isochorismatase_Nicotinamidase"/>
</dbReference>
<sequence length="212" mass="24454">MKALLVIDIQNDFLSQGALAVPHGDEIVQPVIDLIEDPSQQWHRVVMTRDWHPYNHISFAKVHKLPDFSPYTYHSPIENDNSTQEGTLWPVHCVQGTHGAELAAPLIEEQRKIGCHVIDKGYLQDREYYSAFNDIWNYHRTELNNYLHCHHIDEVYVVGLALDFCVKNTAISASKLGYKTTILEKYTRPIYSDEKSMHKLKQELAENNVQLA</sequence>
<protein>
    <recommendedName>
        <fullName evidence="6">nicotinamidase</fullName>
        <ecNumber evidence="6">3.5.1.19</ecNumber>
    </recommendedName>
    <alternativeName>
        <fullName evidence="7">Nicotinamide deamidase</fullName>
    </alternativeName>
</protein>
<dbReference type="Gene3D" id="3.40.50.850">
    <property type="entry name" value="Isochorismatase-like"/>
    <property type="match status" value="1"/>
</dbReference>